<keyword evidence="2" id="KW-1185">Reference proteome</keyword>
<organism evidence="1 2">
    <name type="scientific">Floricoccus penangensis</name>
    <dbReference type="NCBI Taxonomy" id="1859475"/>
    <lineage>
        <taxon>Bacteria</taxon>
        <taxon>Bacillati</taxon>
        <taxon>Bacillota</taxon>
        <taxon>Bacilli</taxon>
        <taxon>Lactobacillales</taxon>
        <taxon>Streptococcaceae</taxon>
        <taxon>Floricoccus</taxon>
    </lineage>
</organism>
<name>A0A9Q5JFT9_9LACT</name>
<dbReference type="RefSeq" id="WP_143602669.1">
    <property type="nucleotide sequence ID" value="NZ_MKIQ01000028.1"/>
</dbReference>
<dbReference type="Proteomes" id="UP000177273">
    <property type="component" value="Unassembled WGS sequence"/>
</dbReference>
<dbReference type="AlphaFoldDB" id="A0A9Q5JFT9"/>
<sequence>MYSINQFQSYIDHKNSVNKIIKNMKLGKTEEYITSNLGAPISSWNEKIDDTVLKQNIYEINDIYFKASFDKNSSVGYFFYNLFDNDFINLSIFSVSNIALGKDNYDDLNKEKQPYTFSNRDIKFCNNIQIQQGNKPYDIYYSEWYYWGNLASYNTIVYGNFSKINKNFNNSNSLKIKQPKFLTNTYYNLLVPNSFQKSLENKFTNEDYIENELIFDMNKSYNNNCENGKCIIKEKAKISEILNITNTNYKKAKPNVYGLIAPGYEDKVSITSIDRKNNMFFNYLYPN</sequence>
<evidence type="ECO:0000313" key="2">
    <source>
        <dbReference type="Proteomes" id="UP000177273"/>
    </source>
</evidence>
<dbReference type="EMBL" id="MKIQ01000028">
    <property type="protein sequence ID" value="OFI46466.1"/>
    <property type="molecule type" value="Genomic_DNA"/>
</dbReference>
<evidence type="ECO:0000313" key="1">
    <source>
        <dbReference type="EMBL" id="OFI46466.1"/>
    </source>
</evidence>
<accession>A0A9Q5JFT9</accession>
<protein>
    <submittedName>
        <fullName evidence="1">Uncharacterized protein</fullName>
    </submittedName>
</protein>
<reference evidence="2" key="1">
    <citation type="submission" date="2016-09" db="EMBL/GenBank/DDBJ databases">
        <title>Draft genome sequence of a novel species of the family Streptococcaceae isolated from flowers.</title>
        <authorList>
            <person name="Chuah L.-O."/>
            <person name="Yap K.-P."/>
            <person name="Thong K.L."/>
            <person name="Liong M.T."/>
            <person name="Ahmad R."/>
            <person name="Rusul G."/>
        </authorList>
    </citation>
    <scope>NUCLEOTIDE SEQUENCE [LARGE SCALE GENOMIC DNA]</scope>
    <source>
        <strain evidence="2">HibF3</strain>
    </source>
</reference>
<gene>
    <name evidence="1" type="ORF">BG262_05475</name>
</gene>
<comment type="caution">
    <text evidence="1">The sequence shown here is derived from an EMBL/GenBank/DDBJ whole genome shotgun (WGS) entry which is preliminary data.</text>
</comment>
<proteinExistence type="predicted"/>